<dbReference type="SMART" id="SM00028">
    <property type="entry name" value="TPR"/>
    <property type="match status" value="7"/>
</dbReference>
<keyword evidence="3" id="KW-1185">Reference proteome</keyword>
<protein>
    <recommendedName>
        <fullName evidence="1">Bacterial transcriptional activator domain-containing protein</fullName>
    </recommendedName>
</protein>
<gene>
    <name evidence="2" type="ORF">DC3_17400</name>
</gene>
<dbReference type="Pfam" id="PF13424">
    <property type="entry name" value="TPR_12"/>
    <property type="match status" value="1"/>
</dbReference>
<reference evidence="2 3" key="1">
    <citation type="submission" date="2019-07" db="EMBL/GenBank/DDBJ databases">
        <title>Whole genome shotgun sequence of Deinococcus cellulosilyticus NBRC 106333.</title>
        <authorList>
            <person name="Hosoyama A."/>
            <person name="Uohara A."/>
            <person name="Ohji S."/>
            <person name="Ichikawa N."/>
        </authorList>
    </citation>
    <scope>NUCLEOTIDE SEQUENCE [LARGE SCALE GENOMIC DNA]</scope>
    <source>
        <strain evidence="2 3">NBRC 106333</strain>
    </source>
</reference>
<dbReference type="SUPFAM" id="SSF52540">
    <property type="entry name" value="P-loop containing nucleoside triphosphate hydrolases"/>
    <property type="match status" value="1"/>
</dbReference>
<evidence type="ECO:0000259" key="1">
    <source>
        <dbReference type="SMART" id="SM01043"/>
    </source>
</evidence>
<dbReference type="RefSeq" id="WP_186815918.1">
    <property type="nucleotide sequence ID" value="NZ_BJXB01000006.1"/>
</dbReference>
<dbReference type="Pfam" id="PF13374">
    <property type="entry name" value="TPR_10"/>
    <property type="match status" value="1"/>
</dbReference>
<dbReference type="Proteomes" id="UP000321306">
    <property type="component" value="Unassembled WGS sequence"/>
</dbReference>
<dbReference type="InterPro" id="IPR019734">
    <property type="entry name" value="TPR_rpt"/>
</dbReference>
<dbReference type="InterPro" id="IPR051677">
    <property type="entry name" value="AfsR-DnrI-RedD_regulator"/>
</dbReference>
<dbReference type="Gene3D" id="3.40.50.300">
    <property type="entry name" value="P-loop containing nucleotide triphosphate hydrolases"/>
    <property type="match status" value="1"/>
</dbReference>
<dbReference type="Pfam" id="PF03704">
    <property type="entry name" value="BTAD"/>
    <property type="match status" value="1"/>
</dbReference>
<dbReference type="InterPro" id="IPR027417">
    <property type="entry name" value="P-loop_NTPase"/>
</dbReference>
<name>A0A511MZQ0_DEIC1</name>
<evidence type="ECO:0000313" key="3">
    <source>
        <dbReference type="Proteomes" id="UP000321306"/>
    </source>
</evidence>
<proteinExistence type="predicted"/>
<feature type="domain" description="Bacterial transcriptional activator" evidence="1">
    <location>
        <begin position="94"/>
        <end position="230"/>
    </location>
</feature>
<organism evidence="2 3">
    <name type="scientific">Deinococcus cellulosilyticus (strain DSM 18568 / NBRC 106333 / KACC 11606 / 5516J-15)</name>
    <dbReference type="NCBI Taxonomy" id="1223518"/>
    <lineage>
        <taxon>Bacteria</taxon>
        <taxon>Thermotogati</taxon>
        <taxon>Deinococcota</taxon>
        <taxon>Deinococci</taxon>
        <taxon>Deinococcales</taxon>
        <taxon>Deinococcaceae</taxon>
        <taxon>Deinococcus</taxon>
    </lineage>
</organism>
<dbReference type="SUPFAM" id="SSF48452">
    <property type="entry name" value="TPR-like"/>
    <property type="match status" value="3"/>
</dbReference>
<dbReference type="PANTHER" id="PTHR35807">
    <property type="entry name" value="TRANSCRIPTIONAL REGULATOR REDD-RELATED"/>
    <property type="match status" value="1"/>
</dbReference>
<dbReference type="InterPro" id="IPR036388">
    <property type="entry name" value="WH-like_DNA-bd_sf"/>
</dbReference>
<dbReference type="InterPro" id="IPR041664">
    <property type="entry name" value="AAA_16"/>
</dbReference>
<comment type="caution">
    <text evidence="2">The sequence shown here is derived from an EMBL/GenBank/DDBJ whole genome shotgun (WGS) entry which is preliminary data.</text>
</comment>
<dbReference type="InterPro" id="IPR005158">
    <property type="entry name" value="BTAD"/>
</dbReference>
<evidence type="ECO:0000313" key="2">
    <source>
        <dbReference type="EMBL" id="GEM46105.1"/>
    </source>
</evidence>
<dbReference type="EMBL" id="BJXB01000006">
    <property type="protein sequence ID" value="GEM46105.1"/>
    <property type="molecule type" value="Genomic_DNA"/>
</dbReference>
<dbReference type="InterPro" id="IPR011990">
    <property type="entry name" value="TPR-like_helical_dom_sf"/>
</dbReference>
<accession>A0A511MZQ0</accession>
<dbReference type="AlphaFoldDB" id="A0A511MZQ0"/>
<dbReference type="Gene3D" id="1.10.10.10">
    <property type="entry name" value="Winged helix-like DNA-binding domain superfamily/Winged helix DNA-binding domain"/>
    <property type="match status" value="1"/>
</dbReference>
<dbReference type="Gene3D" id="1.25.40.10">
    <property type="entry name" value="Tetratricopeptide repeat domain"/>
    <property type="match status" value="3"/>
</dbReference>
<sequence>MTALTWHCTLFGVPTLRSSEHTQILERKTAALLAYLAQEGPTSRSHLIGLLWPDTREAAARNNLVHLLRKLKTLTGTELVTGQEVLSLAAELRTDVEGCREMFTKGDFARFNNAMGEFLSSLVYDDCPDLEDWIAAEREQWNEWRSQALLADANQLEQSGEYLEAVARIRELLTLDPLNEEGHRRLMRLQYLLGNRHHALETFRKLTTLLREELDVEPLPETLELARWIERATLPIPAQPRNRPGLPLTVLRPPALVGREREWALMEKAWEKGQIIFLRGEPGVGKSRLARDFAASRGSYLVLEARPGDMQTPYASSARNVRTILAQNPDLQLEPWIRQELSRILPELSGPTPPPPLNGQEDVLRFNEAVRQTVIAGGANLACCVLDDWQYYDELSNQQGGYMISASFPLEKSGFPRFIECFRKDELSPEAEEMLIKHLVEPGLAVLIDVNPLPADETLKLLADLGVTVHPGMRERLSQYSGGNPLFLLETVRHLLESNQLAEDSELTMPEKVGQIIEKRLQRLSNPALQAARAAAVLQTDFDLELVAELLNAPLLDFIGTWDELEAAQVVKDGKFSHDLIFETVVRATPKAIQQLLHRSAARVLTQRGAPVARVARHYQQGGDFKQAAPLYLQAARNAQQSFGVKESTRYYLLAAECFQEAGKPREAFRALVDRAVAFGHLNERAPREEALKMLFDHAHTPMEKALAHFEQAEYHSTYHEGPETEAAARKAIEIIQHEPKITIEEQTLWANLHASVAVALWIQQQIPEATEAMRRAVDALEPLGESTSLAANYSNLAVMLDHNDRHNEAIQYHIRACAIHEKLGDLPPLATTLHNLAVSYSEQGRMQESLEMVLRARHLEQQADDEHRGLALGFAATGQAYYELGNFGLCLENYNRAIENALEDTWHRGMFDGLKGELYMQIGAYDLAHDHLKISAEYPRIPPQYRSRTLINLGTLHHLQGLNPNPFFEEASELLSSSPRMISRARLWIAKADTVVPEEALELGQKVLALALEKDLGGTEISGRTRVAQAHFRMGNHAEALEQIEKACSWLTNFEPARLARGEVLYTRWRIREALGHPGTREAWQAVSDWLQMVLRNLPEPFHANFKARNPVAKGFYQHAEHV</sequence>
<dbReference type="SMART" id="SM01043">
    <property type="entry name" value="BTAD"/>
    <property type="match status" value="1"/>
</dbReference>
<dbReference type="Pfam" id="PF13191">
    <property type="entry name" value="AAA_16"/>
    <property type="match status" value="1"/>
</dbReference>